<evidence type="ECO:0000259" key="3">
    <source>
        <dbReference type="Pfam" id="PF11181"/>
    </source>
</evidence>
<gene>
    <name evidence="4" type="ORF">FHX50_001234</name>
</gene>
<reference evidence="4 5" key="1">
    <citation type="submission" date="2020-08" db="EMBL/GenBank/DDBJ databases">
        <title>Sequencing the genomes of 1000 actinobacteria strains.</title>
        <authorList>
            <person name="Klenk H.-P."/>
        </authorList>
    </citation>
    <scope>NUCLEOTIDE SEQUENCE [LARGE SCALE GENOMIC DNA]</scope>
    <source>
        <strain evidence="4 5">DSM 23040</strain>
    </source>
</reference>
<keyword evidence="5" id="KW-1185">Reference proteome</keyword>
<accession>A0A839QYC6</accession>
<proteinExistence type="predicted"/>
<feature type="region of interest" description="Disordered" evidence="1">
    <location>
        <begin position="181"/>
        <end position="317"/>
    </location>
</feature>
<protein>
    <recommendedName>
        <fullName evidence="3">General stress protein 17M-like domain-containing protein</fullName>
    </recommendedName>
</protein>
<feature type="domain" description="General stress protein 17M-like" evidence="3">
    <location>
        <begin position="29"/>
        <end position="103"/>
    </location>
</feature>
<evidence type="ECO:0000256" key="2">
    <source>
        <dbReference type="SAM" id="Phobius"/>
    </source>
</evidence>
<keyword evidence="2" id="KW-1133">Transmembrane helix</keyword>
<dbReference type="InterPro" id="IPR025889">
    <property type="entry name" value="GSP17M-like_dom"/>
</dbReference>
<dbReference type="RefSeq" id="WP_183375643.1">
    <property type="nucleotide sequence ID" value="NZ_CBCSFZ010000001.1"/>
</dbReference>
<keyword evidence="2" id="KW-0472">Membrane</keyword>
<sequence length="317" mass="33674">MTQHPSSQGQMAASSRLMQSAFRLEFPQSLGMVRDYVEVQRMVDALADEDFPVQHTLIVGTDLKLVERVTGRQTWGRVIMGGILSGLWMGTFIGLLFGLFTSNWLSMLGTSVLMGIVFFTVWAIIRHASNRGQRDFTSMVSTIPMQYELLVEHRHFADARRILMEKGIALGYGAFGTGDSAPISPEMHNRYGQPSSGRSRQSGDPAQSSHSPHSAHSPSGAAHQPRHRAPHPDDSAPVSAGGSTAAAPNGQTHDPRFGTDDAAPRRPSFGLPAQPGRHAASGNAADGAAPAPGDSNRGAASASGADGSPSGEDPRSR</sequence>
<feature type="compositionally biased region" description="Low complexity" evidence="1">
    <location>
        <begin position="192"/>
        <end position="223"/>
    </location>
</feature>
<evidence type="ECO:0000313" key="4">
    <source>
        <dbReference type="EMBL" id="MBB3022951.1"/>
    </source>
</evidence>
<dbReference type="Proteomes" id="UP000568050">
    <property type="component" value="Unassembled WGS sequence"/>
</dbReference>
<feature type="compositionally biased region" description="Low complexity" evidence="1">
    <location>
        <begin position="279"/>
        <end position="311"/>
    </location>
</feature>
<name>A0A839QYC6_9MICO</name>
<dbReference type="EMBL" id="JACHWP010000002">
    <property type="protein sequence ID" value="MBB3022951.1"/>
    <property type="molecule type" value="Genomic_DNA"/>
</dbReference>
<feature type="transmembrane region" description="Helical" evidence="2">
    <location>
        <begin position="78"/>
        <end position="98"/>
    </location>
</feature>
<feature type="transmembrane region" description="Helical" evidence="2">
    <location>
        <begin position="104"/>
        <end position="125"/>
    </location>
</feature>
<evidence type="ECO:0000256" key="1">
    <source>
        <dbReference type="SAM" id="MobiDB-lite"/>
    </source>
</evidence>
<organism evidence="4 5">
    <name type="scientific">Helcobacillus massiliensis</name>
    <dbReference type="NCBI Taxonomy" id="521392"/>
    <lineage>
        <taxon>Bacteria</taxon>
        <taxon>Bacillati</taxon>
        <taxon>Actinomycetota</taxon>
        <taxon>Actinomycetes</taxon>
        <taxon>Micrococcales</taxon>
        <taxon>Dermabacteraceae</taxon>
        <taxon>Helcobacillus</taxon>
    </lineage>
</organism>
<dbReference type="Pfam" id="PF11181">
    <property type="entry name" value="YflT"/>
    <property type="match status" value="1"/>
</dbReference>
<evidence type="ECO:0000313" key="5">
    <source>
        <dbReference type="Proteomes" id="UP000568050"/>
    </source>
</evidence>
<keyword evidence="2" id="KW-0812">Transmembrane</keyword>
<comment type="caution">
    <text evidence="4">The sequence shown here is derived from an EMBL/GenBank/DDBJ whole genome shotgun (WGS) entry which is preliminary data.</text>
</comment>
<feature type="compositionally biased region" description="Basic and acidic residues" evidence="1">
    <location>
        <begin position="253"/>
        <end position="264"/>
    </location>
</feature>
<dbReference type="AlphaFoldDB" id="A0A839QYC6"/>